<keyword evidence="2" id="KW-1185">Reference proteome</keyword>
<evidence type="ECO:0000313" key="1">
    <source>
        <dbReference type="EMBL" id="GME24788.1"/>
    </source>
</evidence>
<accession>A0ACB5RWJ6</accession>
<organism evidence="1 2">
    <name type="scientific">Neofusicoccum parvum</name>
    <dbReference type="NCBI Taxonomy" id="310453"/>
    <lineage>
        <taxon>Eukaryota</taxon>
        <taxon>Fungi</taxon>
        <taxon>Dikarya</taxon>
        <taxon>Ascomycota</taxon>
        <taxon>Pezizomycotina</taxon>
        <taxon>Dothideomycetes</taxon>
        <taxon>Dothideomycetes incertae sedis</taxon>
        <taxon>Botryosphaeriales</taxon>
        <taxon>Botryosphaeriaceae</taxon>
        <taxon>Neofusicoccum</taxon>
    </lineage>
</organism>
<proteinExistence type="predicted"/>
<reference evidence="1" key="1">
    <citation type="submission" date="2024-09" db="EMBL/GenBank/DDBJ databases">
        <title>Draft Genome Sequences of Neofusicoccum parvum.</title>
        <authorList>
            <person name="Ashida A."/>
            <person name="Camagna M."/>
            <person name="Tanaka A."/>
            <person name="Takemoto D."/>
        </authorList>
    </citation>
    <scope>NUCLEOTIDE SEQUENCE</scope>
    <source>
        <strain evidence="1">PPO83</strain>
    </source>
</reference>
<gene>
    <name evidence="1" type="primary">g5929</name>
    <name evidence="1" type="ORF">NpPPO83_00005929</name>
</gene>
<protein>
    <submittedName>
        <fullName evidence="1">Uncharacterized protein</fullName>
    </submittedName>
</protein>
<dbReference type="EMBL" id="BSXG01000015">
    <property type="protein sequence ID" value="GME24788.1"/>
    <property type="molecule type" value="Genomic_DNA"/>
</dbReference>
<evidence type="ECO:0000313" key="2">
    <source>
        <dbReference type="Proteomes" id="UP001165186"/>
    </source>
</evidence>
<dbReference type="Proteomes" id="UP001165186">
    <property type="component" value="Unassembled WGS sequence"/>
</dbReference>
<sequence length="478" mass="53724">MILRLVSQGLSKPQYISVILTCKEFFRLGEEYIYEDISLGTLYELEDFTDRFPGLSRQLGMVKRLTLFDEQSLYGRISHMEREIARDFVTIKLPQLHTLKTVSLKIIQPIFYTGSGWRGIQFVRRALAVLPESVEELELDTTYNEIHGFPSDHPEHFCTNIPRILPRLVRFSWSAREICPAAFGITSDPSDGPDADGALPRHPFPKLKELHLDVTYIRRDQHHRCDPRLPQPIPYPTWTIESISQALVPRLRAAIAAGRFFPRLEHAMLVRRITALSTHARRDSGWLLALDLLGPASLSVPYAVTRTPSLERFRRHSLALTGRDGADAVLALAPYDLLTRGSRDPQGVAAGLLPALPGLGAWVATASGVRLPGRGGLPAGYDYDPDLEAFVREFDLRSLVGGAGGQGDAQEMLRDNVRTEERIAMFDERARRWEGALLEMDQHYGFMMAGWRAAVMGDGDGVSREDARLVWVGLMDWI</sequence>
<name>A0ACB5RWJ6_9PEZI</name>
<comment type="caution">
    <text evidence="1">The sequence shown here is derived from an EMBL/GenBank/DDBJ whole genome shotgun (WGS) entry which is preliminary data.</text>
</comment>